<keyword evidence="1" id="KW-0732">Signal</keyword>
<evidence type="ECO:0000313" key="3">
    <source>
        <dbReference type="EMBL" id="BAU90040.1"/>
    </source>
</evidence>
<dbReference type="PROSITE" id="PS00018">
    <property type="entry name" value="EF_HAND_1"/>
    <property type="match status" value="1"/>
</dbReference>
<organism evidence="3 4">
    <name type="scientific">Methylorubrum populi</name>
    <dbReference type="NCBI Taxonomy" id="223967"/>
    <lineage>
        <taxon>Bacteria</taxon>
        <taxon>Pseudomonadati</taxon>
        <taxon>Pseudomonadota</taxon>
        <taxon>Alphaproteobacteria</taxon>
        <taxon>Hyphomicrobiales</taxon>
        <taxon>Methylobacteriaceae</taxon>
        <taxon>Methylorubrum</taxon>
    </lineage>
</organism>
<dbReference type="InterPro" id="IPR018247">
    <property type="entry name" value="EF_Hand_1_Ca_BS"/>
</dbReference>
<dbReference type="Pfam" id="PF06226">
    <property type="entry name" value="DUF1007"/>
    <property type="match status" value="1"/>
</dbReference>
<feature type="chain" id="PRO_5007819467" description="EF-hand domain-containing protein" evidence="1">
    <location>
        <begin position="31"/>
        <end position="225"/>
    </location>
</feature>
<evidence type="ECO:0000259" key="2">
    <source>
        <dbReference type="PROSITE" id="PS50222"/>
    </source>
</evidence>
<dbReference type="GO" id="GO:0005509">
    <property type="term" value="F:calcium ion binding"/>
    <property type="evidence" value="ECO:0007669"/>
    <property type="project" value="InterPro"/>
</dbReference>
<evidence type="ECO:0000313" key="4">
    <source>
        <dbReference type="Proteomes" id="UP000218288"/>
    </source>
</evidence>
<accession>A0A160PF94</accession>
<dbReference type="OrthoDB" id="1679673at2"/>
<feature type="signal peptide" evidence="1">
    <location>
        <begin position="1"/>
        <end position="30"/>
    </location>
</feature>
<proteinExistence type="predicted"/>
<evidence type="ECO:0000256" key="1">
    <source>
        <dbReference type="SAM" id="SignalP"/>
    </source>
</evidence>
<dbReference type="EMBL" id="AP014809">
    <property type="protein sequence ID" value="BAU90040.1"/>
    <property type="molecule type" value="Genomic_DNA"/>
</dbReference>
<feature type="domain" description="EF-hand" evidence="2">
    <location>
        <begin position="70"/>
        <end position="93"/>
    </location>
</feature>
<dbReference type="AlphaFoldDB" id="A0A160PF94"/>
<reference evidence="3 4" key="1">
    <citation type="journal article" date="2016" name="Genome Announc.">
        <title>Complete Genome Sequence of Methylobacterium populi P-1M, Isolated from Pink-Pigmented Household Biofilm.</title>
        <authorList>
            <person name="Morohoshi T."/>
            <person name="Ikeda T."/>
        </authorList>
    </citation>
    <scope>NUCLEOTIDE SEQUENCE [LARGE SCALE GENOMIC DNA]</scope>
    <source>
        <strain evidence="3 4">P-1M</strain>
    </source>
</reference>
<gene>
    <name evidence="3" type="ORF">MPPM_1435</name>
</gene>
<sequence>MPIAASFRRLALAAAFGLAAGLAASSPASAHPHVWITAKAELAYEAGRVTGIRHAWTFDPEYTAFLTQGLDANGDGTVSPEELQGSAKEHAANLAEFAYFTKLKVAGKEQAFAEPQEARMAMEGGKLTLSFLLPLKTPTAQGRGVAAVEIYDPTYFIAFSLAEGADALRLAGAASGCSMTITRAKNTEPAVASAGQSMTEAMFEALTAASNYGEQFANRAIVACP</sequence>
<dbReference type="RefSeq" id="WP_096484442.1">
    <property type="nucleotide sequence ID" value="NZ_AP014809.1"/>
</dbReference>
<dbReference type="Proteomes" id="UP000218288">
    <property type="component" value="Chromosome"/>
</dbReference>
<protein>
    <recommendedName>
        <fullName evidence="2">EF-hand domain-containing protein</fullName>
    </recommendedName>
</protein>
<dbReference type="PROSITE" id="PS50222">
    <property type="entry name" value="EF_HAND_2"/>
    <property type="match status" value="1"/>
</dbReference>
<dbReference type="InterPro" id="IPR010412">
    <property type="entry name" value="DUF1007"/>
</dbReference>
<name>A0A160PF94_9HYPH</name>
<dbReference type="InterPro" id="IPR002048">
    <property type="entry name" value="EF_hand_dom"/>
</dbReference>